<dbReference type="PROSITE" id="PS50879">
    <property type="entry name" value="RNASE_H_1"/>
    <property type="match status" value="1"/>
</dbReference>
<dbReference type="InterPro" id="IPR002156">
    <property type="entry name" value="RNaseH_domain"/>
</dbReference>
<proteinExistence type="predicted"/>
<gene>
    <name evidence="2" type="ORF">HYPSUDRAFT_186477</name>
</gene>
<dbReference type="EMBL" id="KN817551">
    <property type="protein sequence ID" value="KJA22319.1"/>
    <property type="molecule type" value="Genomic_DNA"/>
</dbReference>
<organism evidence="2 3">
    <name type="scientific">Hypholoma sublateritium (strain FD-334 SS-4)</name>
    <dbReference type="NCBI Taxonomy" id="945553"/>
    <lineage>
        <taxon>Eukaryota</taxon>
        <taxon>Fungi</taxon>
        <taxon>Dikarya</taxon>
        <taxon>Basidiomycota</taxon>
        <taxon>Agaricomycotina</taxon>
        <taxon>Agaricomycetes</taxon>
        <taxon>Agaricomycetidae</taxon>
        <taxon>Agaricales</taxon>
        <taxon>Agaricineae</taxon>
        <taxon>Strophariaceae</taxon>
        <taxon>Hypholoma</taxon>
    </lineage>
</organism>
<dbReference type="InterPro" id="IPR012337">
    <property type="entry name" value="RNaseH-like_sf"/>
</dbReference>
<dbReference type="OMA" id="KHINDAR"/>
<dbReference type="Gene3D" id="3.30.420.10">
    <property type="entry name" value="Ribonuclease H-like superfamily/Ribonuclease H"/>
    <property type="match status" value="1"/>
</dbReference>
<dbReference type="OrthoDB" id="3262992at2759"/>
<keyword evidence="3" id="KW-1185">Reference proteome</keyword>
<dbReference type="STRING" id="945553.A0A0D2NTY2"/>
<dbReference type="SUPFAM" id="SSF53098">
    <property type="entry name" value="Ribonuclease H-like"/>
    <property type="match status" value="1"/>
</dbReference>
<feature type="domain" description="RNase H type-1" evidence="1">
    <location>
        <begin position="1"/>
        <end position="103"/>
    </location>
</feature>
<sequence>MDTLEQSNNTGELIAILAAAQDAPENVTLHIITDSQYAINGIHKYGQKIERLGYIDTANREIVKAIRASLRMRPGDTYFEKVKGHSSNVGNDGADALAGTGAVREEYDNINLAIPTDYDIEGAEFIGLTQAQLYRGIREKLEKLLKPRRGAVVWLDIIRWAVKEKTETFPTDRTIWRAIRHPDIDRKVRAYLYKTIHNTNKVGEYWEKIPGFEGRAKCPQCDNRIESVEHIMTECTGTGQQTIWKLADDLLTKKNIDIKNQSIGGILGCALPQFKLATGRPNKALNRLYTIIMTESLYLIWIIRCEWIIENMGDPDKILSEQEITRKWMHRINRRLRLDQIMSTKQQYKWKKVSRKLVLETWQGVLNNEENLPTDWTQIRGVLVGTGVGMRPPGRNR</sequence>
<dbReference type="GO" id="GO:0004523">
    <property type="term" value="F:RNA-DNA hybrid ribonuclease activity"/>
    <property type="evidence" value="ECO:0007669"/>
    <property type="project" value="InterPro"/>
</dbReference>
<evidence type="ECO:0000259" key="1">
    <source>
        <dbReference type="PROSITE" id="PS50879"/>
    </source>
</evidence>
<dbReference type="Pfam" id="PF00075">
    <property type="entry name" value="RNase_H"/>
    <property type="match status" value="1"/>
</dbReference>
<evidence type="ECO:0000313" key="3">
    <source>
        <dbReference type="Proteomes" id="UP000054270"/>
    </source>
</evidence>
<dbReference type="AlphaFoldDB" id="A0A0D2NTY2"/>
<evidence type="ECO:0000313" key="2">
    <source>
        <dbReference type="EMBL" id="KJA22319.1"/>
    </source>
</evidence>
<dbReference type="GO" id="GO:0003676">
    <property type="term" value="F:nucleic acid binding"/>
    <property type="evidence" value="ECO:0007669"/>
    <property type="project" value="InterPro"/>
</dbReference>
<reference evidence="3" key="1">
    <citation type="submission" date="2014-04" db="EMBL/GenBank/DDBJ databases">
        <title>Evolutionary Origins and Diversification of the Mycorrhizal Mutualists.</title>
        <authorList>
            <consortium name="DOE Joint Genome Institute"/>
            <consortium name="Mycorrhizal Genomics Consortium"/>
            <person name="Kohler A."/>
            <person name="Kuo A."/>
            <person name="Nagy L.G."/>
            <person name="Floudas D."/>
            <person name="Copeland A."/>
            <person name="Barry K.W."/>
            <person name="Cichocki N."/>
            <person name="Veneault-Fourrey C."/>
            <person name="LaButti K."/>
            <person name="Lindquist E.A."/>
            <person name="Lipzen A."/>
            <person name="Lundell T."/>
            <person name="Morin E."/>
            <person name="Murat C."/>
            <person name="Riley R."/>
            <person name="Ohm R."/>
            <person name="Sun H."/>
            <person name="Tunlid A."/>
            <person name="Henrissat B."/>
            <person name="Grigoriev I.V."/>
            <person name="Hibbett D.S."/>
            <person name="Martin F."/>
        </authorList>
    </citation>
    <scope>NUCLEOTIDE SEQUENCE [LARGE SCALE GENOMIC DNA]</scope>
    <source>
        <strain evidence="3">FD-334 SS-4</strain>
    </source>
</reference>
<name>A0A0D2NTY2_HYPSF</name>
<accession>A0A0D2NTY2</accession>
<dbReference type="InterPro" id="IPR036397">
    <property type="entry name" value="RNaseH_sf"/>
</dbReference>
<protein>
    <recommendedName>
        <fullName evidence="1">RNase H type-1 domain-containing protein</fullName>
    </recommendedName>
</protein>
<dbReference type="Proteomes" id="UP000054270">
    <property type="component" value="Unassembled WGS sequence"/>
</dbReference>